<name>A0ACC0I0N3_9ERIC</name>
<proteinExistence type="predicted"/>
<organism evidence="1 2">
    <name type="scientific">Camellia lanceoleosa</name>
    <dbReference type="NCBI Taxonomy" id="1840588"/>
    <lineage>
        <taxon>Eukaryota</taxon>
        <taxon>Viridiplantae</taxon>
        <taxon>Streptophyta</taxon>
        <taxon>Embryophyta</taxon>
        <taxon>Tracheophyta</taxon>
        <taxon>Spermatophyta</taxon>
        <taxon>Magnoliopsida</taxon>
        <taxon>eudicotyledons</taxon>
        <taxon>Gunneridae</taxon>
        <taxon>Pentapetalae</taxon>
        <taxon>asterids</taxon>
        <taxon>Ericales</taxon>
        <taxon>Theaceae</taxon>
        <taxon>Camellia</taxon>
    </lineage>
</organism>
<keyword evidence="2" id="KW-1185">Reference proteome</keyword>
<gene>
    <name evidence="1" type="ORF">LOK49_LG04G02054</name>
</gene>
<protein>
    <submittedName>
        <fullName evidence="1">Presenilin-like protein</fullName>
    </submittedName>
</protein>
<dbReference type="EMBL" id="CM045759">
    <property type="protein sequence ID" value="KAI8018832.1"/>
    <property type="molecule type" value="Genomic_DNA"/>
</dbReference>
<accession>A0ACC0I0N3</accession>
<sequence>MDGSILKSIGLEIIGVMVPVSIYMLLVVLLVYSLSSFFFSSFAAAPIHTAANLVYLETPSNSITQKLKGALLNALVFVIIISIVTFFLVLLYCYKFTNFLKNCTRFSAFFVLATMGYSIFLSMIQHFLILIDSITCFVLLFNFTIIVAAWFTNVPEWTTWVLLIALALYDLVTVLAPGGLLKILVELALSQDEELPALVYKARPTMVGGFSDSSSVEL</sequence>
<dbReference type="Proteomes" id="UP001060215">
    <property type="component" value="Chromosome 2"/>
</dbReference>
<evidence type="ECO:0000313" key="2">
    <source>
        <dbReference type="Proteomes" id="UP001060215"/>
    </source>
</evidence>
<comment type="caution">
    <text evidence="1">The sequence shown here is derived from an EMBL/GenBank/DDBJ whole genome shotgun (WGS) entry which is preliminary data.</text>
</comment>
<reference evidence="1 2" key="1">
    <citation type="journal article" date="2022" name="Plant J.">
        <title>Chromosome-level genome of Camellia lanceoleosa provides a valuable resource for understanding genome evolution and self-incompatibility.</title>
        <authorList>
            <person name="Gong W."/>
            <person name="Xiao S."/>
            <person name="Wang L."/>
            <person name="Liao Z."/>
            <person name="Chang Y."/>
            <person name="Mo W."/>
            <person name="Hu G."/>
            <person name="Li W."/>
            <person name="Zhao G."/>
            <person name="Zhu H."/>
            <person name="Hu X."/>
            <person name="Ji K."/>
            <person name="Xiang X."/>
            <person name="Song Q."/>
            <person name="Yuan D."/>
            <person name="Jin S."/>
            <person name="Zhang L."/>
        </authorList>
    </citation>
    <scope>NUCLEOTIDE SEQUENCE [LARGE SCALE GENOMIC DNA]</scope>
    <source>
        <strain evidence="1">SQ_2022a</strain>
    </source>
</reference>
<evidence type="ECO:0000313" key="1">
    <source>
        <dbReference type="EMBL" id="KAI8018832.1"/>
    </source>
</evidence>